<keyword evidence="4" id="KW-0255">Endonuclease</keyword>
<comment type="similarity">
    <text evidence="1">Belongs to the YoeB family.</text>
</comment>
<evidence type="ECO:0000256" key="3">
    <source>
        <dbReference type="ARBA" id="ARBA00022722"/>
    </source>
</evidence>
<evidence type="ECO:0000256" key="6">
    <source>
        <dbReference type="ARBA" id="ARBA00030388"/>
    </source>
</evidence>
<evidence type="ECO:0000313" key="8">
    <source>
        <dbReference type="Proteomes" id="UP000830583"/>
    </source>
</evidence>
<accession>A0ABY4KB17</accession>
<evidence type="ECO:0000313" key="7">
    <source>
        <dbReference type="EMBL" id="UPQ77759.1"/>
    </source>
</evidence>
<evidence type="ECO:0000256" key="5">
    <source>
        <dbReference type="ARBA" id="ARBA00022801"/>
    </source>
</evidence>
<dbReference type="SUPFAM" id="SSF143011">
    <property type="entry name" value="RelE-like"/>
    <property type="match status" value="1"/>
</dbReference>
<keyword evidence="8" id="KW-1185">Reference proteome</keyword>
<evidence type="ECO:0000256" key="1">
    <source>
        <dbReference type="ARBA" id="ARBA00008172"/>
    </source>
</evidence>
<keyword evidence="5" id="KW-0378">Hydrolase</keyword>
<dbReference type="Gene3D" id="3.30.2310.20">
    <property type="entry name" value="RelE-like"/>
    <property type="match status" value="1"/>
</dbReference>
<proteinExistence type="inferred from homology"/>
<dbReference type="NCBIfam" id="TIGR02116">
    <property type="entry name" value="toxin_Txe_YoeB"/>
    <property type="match status" value="1"/>
</dbReference>
<evidence type="ECO:0000256" key="2">
    <source>
        <dbReference type="ARBA" id="ARBA00022649"/>
    </source>
</evidence>
<gene>
    <name evidence="7" type="ORF">M0M57_08950</name>
</gene>
<keyword evidence="2" id="KW-1277">Toxin-antitoxin system</keyword>
<dbReference type="PANTHER" id="PTHR38039:SF1">
    <property type="entry name" value="TOXIN YOEB"/>
    <property type="match status" value="1"/>
</dbReference>
<organism evidence="7 8">
    <name type="scientific">Flavobacterium azooxidireducens</name>
    <dbReference type="NCBI Taxonomy" id="1871076"/>
    <lineage>
        <taxon>Bacteria</taxon>
        <taxon>Pseudomonadati</taxon>
        <taxon>Bacteroidota</taxon>
        <taxon>Flavobacteriia</taxon>
        <taxon>Flavobacteriales</taxon>
        <taxon>Flavobacteriaceae</taxon>
        <taxon>Flavobacterium</taxon>
    </lineage>
</organism>
<sequence length="92" mass="10930">MSYAIELTNQALEDIEKHKKSGDKKILLKIDKLLNELRKHPTTGTGKPEKLKHYNIATWSRRITDKHRLIYRIEDEKITVLVLSFWGHYEDK</sequence>
<reference evidence="7" key="1">
    <citation type="submission" date="2022-04" db="EMBL/GenBank/DDBJ databases">
        <title>Consumption of N2O by Flavobacterium azooxidireducens sp. nov. isolated from Decomposing Leaf Litter of Phragmites australis (Cav.).</title>
        <authorList>
            <person name="Behrendt U."/>
            <person name="Spanner T."/>
            <person name="Augustin J."/>
            <person name="Horn M.A."/>
            <person name="Kolb S."/>
            <person name="Ulrich A."/>
        </authorList>
    </citation>
    <scope>NUCLEOTIDE SEQUENCE</scope>
    <source>
        <strain evidence="7">IGB 4-14</strain>
    </source>
</reference>
<dbReference type="InterPro" id="IPR035093">
    <property type="entry name" value="RelE/ParE_toxin_dom_sf"/>
</dbReference>
<protein>
    <recommendedName>
        <fullName evidence="6">Putative mRNA interferase YoeB</fullName>
    </recommendedName>
</protein>
<dbReference type="Proteomes" id="UP000830583">
    <property type="component" value="Chromosome"/>
</dbReference>
<dbReference type="Pfam" id="PF06769">
    <property type="entry name" value="YoeB_toxin"/>
    <property type="match status" value="1"/>
</dbReference>
<name>A0ABY4KB17_9FLAO</name>
<dbReference type="PANTHER" id="PTHR38039">
    <property type="entry name" value="TOXIN YOEB"/>
    <property type="match status" value="1"/>
</dbReference>
<keyword evidence="3" id="KW-0540">Nuclease</keyword>
<dbReference type="InterPro" id="IPR009614">
    <property type="entry name" value="YoeB_toxin"/>
</dbReference>
<dbReference type="EMBL" id="CP096205">
    <property type="protein sequence ID" value="UPQ77759.1"/>
    <property type="molecule type" value="Genomic_DNA"/>
</dbReference>
<evidence type="ECO:0000256" key="4">
    <source>
        <dbReference type="ARBA" id="ARBA00022759"/>
    </source>
</evidence>
<dbReference type="RefSeq" id="WP_248432711.1">
    <property type="nucleotide sequence ID" value="NZ_CP096205.1"/>
</dbReference>